<dbReference type="Gene3D" id="1.10.150.520">
    <property type="match status" value="1"/>
</dbReference>
<dbReference type="PANTHER" id="PTHR46470">
    <property type="entry name" value="N-ACYLNEURAMINATE-9-PHOSPHATASE"/>
    <property type="match status" value="1"/>
</dbReference>
<evidence type="ECO:0000256" key="2">
    <source>
        <dbReference type="ARBA" id="ARBA00022723"/>
    </source>
</evidence>
<comment type="cofactor">
    <cofactor evidence="1">
        <name>Mg(2+)</name>
        <dbReference type="ChEBI" id="CHEBI:18420"/>
    </cofactor>
</comment>
<dbReference type="InterPro" id="IPR006439">
    <property type="entry name" value="HAD-SF_hydro_IA"/>
</dbReference>
<dbReference type="SFLD" id="SFLDS00003">
    <property type="entry name" value="Haloacid_Dehalogenase"/>
    <property type="match status" value="1"/>
</dbReference>
<keyword evidence="3 5" id="KW-0378">Hydrolase</keyword>
<evidence type="ECO:0000313" key="5">
    <source>
        <dbReference type="EMBL" id="MEA3571345.1"/>
    </source>
</evidence>
<gene>
    <name evidence="5" type="ORF">U9M73_15430</name>
</gene>
<reference evidence="5 6" key="1">
    <citation type="submission" date="2023-12" db="EMBL/GenBank/DDBJ databases">
        <title>Whole genome sequencing of Paenibacillus phoenicis isolated from the Phoenix Mars Lander spacecraft assembly facility.</title>
        <authorList>
            <person name="Garcia A."/>
            <person name="Venkateswaran K."/>
        </authorList>
    </citation>
    <scope>NUCLEOTIDE SEQUENCE [LARGE SCALE GENOMIC DNA]</scope>
    <source>
        <strain evidence="5 6">3PO2SA</strain>
    </source>
</reference>
<dbReference type="Pfam" id="PF00702">
    <property type="entry name" value="Hydrolase"/>
    <property type="match status" value="1"/>
</dbReference>
<dbReference type="GO" id="GO:0016787">
    <property type="term" value="F:hydrolase activity"/>
    <property type="evidence" value="ECO:0007669"/>
    <property type="project" value="UniProtKB-KW"/>
</dbReference>
<dbReference type="InterPro" id="IPR023214">
    <property type="entry name" value="HAD_sf"/>
</dbReference>
<organism evidence="5 6">
    <name type="scientific">Paenibacillus phoenicis</name>
    <dbReference type="NCBI Taxonomy" id="554117"/>
    <lineage>
        <taxon>Bacteria</taxon>
        <taxon>Bacillati</taxon>
        <taxon>Bacillota</taxon>
        <taxon>Bacilli</taxon>
        <taxon>Bacillales</taxon>
        <taxon>Paenibacillaceae</taxon>
        <taxon>Paenibacillus</taxon>
    </lineage>
</organism>
<name>A0ABU5PN60_9BACL</name>
<keyword evidence="4" id="KW-0460">Magnesium</keyword>
<evidence type="ECO:0000256" key="3">
    <source>
        <dbReference type="ARBA" id="ARBA00022801"/>
    </source>
</evidence>
<dbReference type="InterPro" id="IPR051400">
    <property type="entry name" value="HAD-like_hydrolase"/>
</dbReference>
<dbReference type="SUPFAM" id="SSF56784">
    <property type="entry name" value="HAD-like"/>
    <property type="match status" value="1"/>
</dbReference>
<dbReference type="NCBIfam" id="TIGR01549">
    <property type="entry name" value="HAD-SF-IA-v1"/>
    <property type="match status" value="1"/>
</dbReference>
<protein>
    <submittedName>
        <fullName evidence="5">HAD family hydrolase</fullName>
        <ecNumber evidence="5">3.1.3.-</ecNumber>
    </submittedName>
</protein>
<dbReference type="PANTHER" id="PTHR46470:SF2">
    <property type="entry name" value="GLYCERALDEHYDE 3-PHOSPHATE PHOSPHATASE"/>
    <property type="match status" value="1"/>
</dbReference>
<sequence>MKVKALVFDLDDTLYEELTYVNSGFRAVADYVEQQFQCPADKAMTIMFRELEQNGRGQVFDVLLEQLGKRTGKAVKACLGVYRSHAPRIELYDDARRLLNNAGSSFQIYIVTDGNKFVQLRKLQALGLYDHPNIRKCYITRRYGIANEKPSPLCFMHICRRENLQPEEVVYVGDNPNKDFVGIKPLGFRTVRIMRGNFAAINRPDAYEAEYRIHHFDELWTMLHR</sequence>
<dbReference type="Gene3D" id="3.40.50.1000">
    <property type="entry name" value="HAD superfamily/HAD-like"/>
    <property type="match status" value="1"/>
</dbReference>
<keyword evidence="6" id="KW-1185">Reference proteome</keyword>
<accession>A0ABU5PN60</accession>
<evidence type="ECO:0000313" key="6">
    <source>
        <dbReference type="Proteomes" id="UP001292216"/>
    </source>
</evidence>
<dbReference type="SFLD" id="SFLDG01129">
    <property type="entry name" value="C1.5:_HAD__Beta-PGM__Phosphata"/>
    <property type="match status" value="1"/>
</dbReference>
<keyword evidence="2" id="KW-0479">Metal-binding</keyword>
<dbReference type="RefSeq" id="WP_009225356.1">
    <property type="nucleotide sequence ID" value="NZ_CBCSKM010000001.1"/>
</dbReference>
<dbReference type="EC" id="3.1.3.-" evidence="5"/>
<dbReference type="Proteomes" id="UP001292216">
    <property type="component" value="Unassembled WGS sequence"/>
</dbReference>
<evidence type="ECO:0000256" key="4">
    <source>
        <dbReference type="ARBA" id="ARBA00022842"/>
    </source>
</evidence>
<comment type="caution">
    <text evidence="5">The sequence shown here is derived from an EMBL/GenBank/DDBJ whole genome shotgun (WGS) entry which is preliminary data.</text>
</comment>
<proteinExistence type="predicted"/>
<dbReference type="InterPro" id="IPR036412">
    <property type="entry name" value="HAD-like_sf"/>
</dbReference>
<dbReference type="EMBL" id="JAYERP010000001">
    <property type="protein sequence ID" value="MEA3571345.1"/>
    <property type="molecule type" value="Genomic_DNA"/>
</dbReference>
<evidence type="ECO:0000256" key="1">
    <source>
        <dbReference type="ARBA" id="ARBA00001946"/>
    </source>
</evidence>